<evidence type="ECO:0000256" key="1">
    <source>
        <dbReference type="SAM" id="MobiDB-lite"/>
    </source>
</evidence>
<comment type="caution">
    <text evidence="2">The sequence shown here is derived from an EMBL/GenBank/DDBJ whole genome shotgun (WGS) entry which is preliminary data.</text>
</comment>
<evidence type="ECO:0000313" key="3">
    <source>
        <dbReference type="Proteomes" id="UP001295740"/>
    </source>
</evidence>
<dbReference type="AlphaFoldDB" id="A0AAI8YGH3"/>
<feature type="region of interest" description="Disordered" evidence="1">
    <location>
        <begin position="1"/>
        <end position="36"/>
    </location>
</feature>
<protein>
    <submittedName>
        <fullName evidence="2">Uu.00g111300.m01.CDS01</fullName>
    </submittedName>
</protein>
<organism evidence="2 3">
    <name type="scientific">Anthostomella pinea</name>
    <dbReference type="NCBI Taxonomy" id="933095"/>
    <lineage>
        <taxon>Eukaryota</taxon>
        <taxon>Fungi</taxon>
        <taxon>Dikarya</taxon>
        <taxon>Ascomycota</taxon>
        <taxon>Pezizomycotina</taxon>
        <taxon>Sordariomycetes</taxon>
        <taxon>Xylariomycetidae</taxon>
        <taxon>Xylariales</taxon>
        <taxon>Xylariaceae</taxon>
        <taxon>Anthostomella</taxon>
    </lineage>
</organism>
<feature type="compositionally biased region" description="Polar residues" evidence="1">
    <location>
        <begin position="27"/>
        <end position="36"/>
    </location>
</feature>
<feature type="region of interest" description="Disordered" evidence="1">
    <location>
        <begin position="103"/>
        <end position="133"/>
    </location>
</feature>
<keyword evidence="3" id="KW-1185">Reference proteome</keyword>
<gene>
    <name evidence="2" type="ORF">KHLLAP_LOCUS4204</name>
</gene>
<dbReference type="EMBL" id="CAUWAG010000006">
    <property type="protein sequence ID" value="CAJ2503736.1"/>
    <property type="molecule type" value="Genomic_DNA"/>
</dbReference>
<reference evidence="2" key="1">
    <citation type="submission" date="2023-10" db="EMBL/GenBank/DDBJ databases">
        <authorList>
            <person name="Hackl T."/>
        </authorList>
    </citation>
    <scope>NUCLEOTIDE SEQUENCE</scope>
</reference>
<name>A0AAI8YGH3_9PEZI</name>
<sequence length="133" mass="15081">MFPRLTLPLGQVERGDQPPLEADQQDRFSSNRLRDGSSSALVAKAACQDNGESRETWWTVYSYAKRFRPSIVLLENAKGLYLRKHLSEAPDTPAVLLVHEGFQTDDSQRPLADQRRVGDRWATRDARDRSGNP</sequence>
<accession>A0AAI8YGH3</accession>
<feature type="compositionally biased region" description="Basic and acidic residues" evidence="1">
    <location>
        <begin position="106"/>
        <end position="133"/>
    </location>
</feature>
<proteinExistence type="predicted"/>
<dbReference type="Proteomes" id="UP001295740">
    <property type="component" value="Unassembled WGS sequence"/>
</dbReference>
<evidence type="ECO:0000313" key="2">
    <source>
        <dbReference type="EMBL" id="CAJ2503736.1"/>
    </source>
</evidence>